<accession>A0ABS2GQ31</accession>
<proteinExistence type="predicted"/>
<gene>
    <name evidence="1" type="ORF">H9X81_08425</name>
</gene>
<protein>
    <submittedName>
        <fullName evidence="1">Uncharacterized protein</fullName>
    </submittedName>
</protein>
<reference evidence="1 2" key="1">
    <citation type="journal article" date="2021" name="Sci. Rep.">
        <title>The distribution of antibiotic resistance genes in chicken gut microbiota commensals.</title>
        <authorList>
            <person name="Juricova H."/>
            <person name="Matiasovicova J."/>
            <person name="Kubasova T."/>
            <person name="Cejkova D."/>
            <person name="Rychlik I."/>
        </authorList>
    </citation>
    <scope>NUCLEOTIDE SEQUENCE [LARGE SCALE GENOMIC DNA]</scope>
    <source>
        <strain evidence="1 2">An564</strain>
    </source>
</reference>
<dbReference type="EMBL" id="JACSNR010000008">
    <property type="protein sequence ID" value="MBM6923711.1"/>
    <property type="molecule type" value="Genomic_DNA"/>
</dbReference>
<dbReference type="RefSeq" id="WP_204721245.1">
    <property type="nucleotide sequence ID" value="NZ_JACSNR010000008.1"/>
</dbReference>
<evidence type="ECO:0000313" key="1">
    <source>
        <dbReference type="EMBL" id="MBM6923711.1"/>
    </source>
</evidence>
<evidence type="ECO:0000313" key="2">
    <source>
        <dbReference type="Proteomes" id="UP000724149"/>
    </source>
</evidence>
<organism evidence="1 2">
    <name type="scientific">Hydrogenoanaerobacterium saccharovorans</name>
    <dbReference type="NCBI Taxonomy" id="474960"/>
    <lineage>
        <taxon>Bacteria</taxon>
        <taxon>Bacillati</taxon>
        <taxon>Bacillota</taxon>
        <taxon>Clostridia</taxon>
        <taxon>Eubacteriales</taxon>
        <taxon>Oscillospiraceae</taxon>
        <taxon>Hydrogenoanaerobacterium</taxon>
    </lineage>
</organism>
<name>A0ABS2GQ31_9FIRM</name>
<keyword evidence="2" id="KW-1185">Reference proteome</keyword>
<comment type="caution">
    <text evidence="1">The sequence shown here is derived from an EMBL/GenBank/DDBJ whole genome shotgun (WGS) entry which is preliminary data.</text>
</comment>
<dbReference type="Proteomes" id="UP000724149">
    <property type="component" value="Unassembled WGS sequence"/>
</dbReference>
<sequence>MNKCATPGCNRQLTVCNAMAGGQIRGIWAILMAANTQGGHHHDHRTDHCRRTPEAGIIPALYSSTTCPPLSPDSGLIFQDCVAGTPCTLHNWSSTTCTVPNQPELADVMTQEVHAATVRAELWQDGKKLADCPPVPAAEDLPLPEGGATAYSFQLPEIEVTMEADSWIGVVFIATDNLGRTSTNGEFFTLQDDMLIFTDDTDPIWATIRTAQDSE</sequence>